<dbReference type="Proteomes" id="UP000254889">
    <property type="component" value="Chromosome"/>
</dbReference>
<gene>
    <name evidence="2" type="ORF">DW352_00390</name>
</gene>
<reference evidence="2 3" key="1">
    <citation type="submission" date="2018-07" db="EMBL/GenBank/DDBJ databases">
        <authorList>
            <person name="Quirk P.G."/>
            <person name="Krulwich T.A."/>
        </authorList>
    </citation>
    <scope>NUCLEOTIDE SEQUENCE [LARGE SCALE GENOMIC DNA]</scope>
    <source>
        <strain evidence="2 3">CC-BB4</strain>
    </source>
</reference>
<accession>A0A345ZQB2</accession>
<keyword evidence="1" id="KW-0732">Signal</keyword>
<dbReference type="EMBL" id="CP031417">
    <property type="protein sequence ID" value="AXK79109.1"/>
    <property type="molecule type" value="Genomic_DNA"/>
</dbReference>
<dbReference type="AlphaFoldDB" id="A0A345ZQB2"/>
<name>A0A345ZQB2_9HYPH</name>
<proteinExistence type="predicted"/>
<evidence type="ECO:0000256" key="1">
    <source>
        <dbReference type="SAM" id="SignalP"/>
    </source>
</evidence>
<dbReference type="OrthoDB" id="7960860at2"/>
<evidence type="ECO:0008006" key="4">
    <source>
        <dbReference type="Google" id="ProtNLM"/>
    </source>
</evidence>
<organism evidence="2 3">
    <name type="scientific">Pseudolabrys taiwanensis</name>
    <dbReference type="NCBI Taxonomy" id="331696"/>
    <lineage>
        <taxon>Bacteria</taxon>
        <taxon>Pseudomonadati</taxon>
        <taxon>Pseudomonadota</taxon>
        <taxon>Alphaproteobacteria</taxon>
        <taxon>Hyphomicrobiales</taxon>
        <taxon>Xanthobacteraceae</taxon>
        <taxon>Pseudolabrys</taxon>
    </lineage>
</organism>
<evidence type="ECO:0000313" key="3">
    <source>
        <dbReference type="Proteomes" id="UP000254889"/>
    </source>
</evidence>
<keyword evidence="3" id="KW-1185">Reference proteome</keyword>
<protein>
    <recommendedName>
        <fullName evidence="4">UrcA family protein</fullName>
    </recommendedName>
</protein>
<feature type="chain" id="PRO_5016931930" description="UrcA family protein" evidence="1">
    <location>
        <begin position="31"/>
        <end position="118"/>
    </location>
</feature>
<evidence type="ECO:0000313" key="2">
    <source>
        <dbReference type="EMBL" id="AXK79109.1"/>
    </source>
</evidence>
<dbReference type="KEGG" id="ptaw:DW352_00390"/>
<sequence length="118" mass="12738">MIGLNMTRIDWLTQTALLAVVLLTASPAFADDVPKLDVGATCRAGAEAYPGGGGEKACLADEQDARTTLTQQWSQYSAESRRRCTQMVSDIPGTQSYIELLSCLEMARDAQGLPKDKL</sequence>
<feature type="signal peptide" evidence="1">
    <location>
        <begin position="1"/>
        <end position="30"/>
    </location>
</feature>